<dbReference type="Gene3D" id="3.20.20.70">
    <property type="entry name" value="Aldolase class I"/>
    <property type="match status" value="1"/>
</dbReference>
<keyword evidence="8 12" id="KW-0560">Oxidoreductase</keyword>
<evidence type="ECO:0000256" key="12">
    <source>
        <dbReference type="PIRNR" id="PIRNR000368"/>
    </source>
</evidence>
<keyword evidence="7" id="KW-0479">Metal-binding</keyword>
<keyword evidence="5" id="KW-0004">4Fe-4S</keyword>
<organism evidence="13 14">
    <name type="scientific">Clostridium weizhouense</name>
    <dbReference type="NCBI Taxonomy" id="2859781"/>
    <lineage>
        <taxon>Bacteria</taxon>
        <taxon>Bacillati</taxon>
        <taxon>Bacillota</taxon>
        <taxon>Clostridia</taxon>
        <taxon>Eubacteriales</taxon>
        <taxon>Clostridiaceae</taxon>
        <taxon>Clostridium</taxon>
    </lineage>
</organism>
<keyword evidence="10" id="KW-0411">Iron-sulfur</keyword>
<dbReference type="PANTHER" id="PTHR30352">
    <property type="entry name" value="PYRUVATE FORMATE-LYASE-ACTIVATING ENZYME"/>
    <property type="match status" value="1"/>
</dbReference>
<keyword evidence="9" id="KW-0408">Iron</keyword>
<dbReference type="SFLD" id="SFLDG01063">
    <property type="entry name" value="activating_enzymes__group_1"/>
    <property type="match status" value="1"/>
</dbReference>
<dbReference type="SFLD" id="SFLDF00299">
    <property type="entry name" value="anaerobic_ribonucleoside-triph"/>
    <property type="match status" value="1"/>
</dbReference>
<dbReference type="CDD" id="cd01335">
    <property type="entry name" value="Radical_SAM"/>
    <property type="match status" value="1"/>
</dbReference>
<evidence type="ECO:0000313" key="13">
    <source>
        <dbReference type="EMBL" id="MBW6411125.1"/>
    </source>
</evidence>
<evidence type="ECO:0000313" key="14">
    <source>
        <dbReference type="Proteomes" id="UP001519921"/>
    </source>
</evidence>
<evidence type="ECO:0000256" key="11">
    <source>
        <dbReference type="ARBA" id="ARBA00047365"/>
    </source>
</evidence>
<evidence type="ECO:0000256" key="6">
    <source>
        <dbReference type="ARBA" id="ARBA00022691"/>
    </source>
</evidence>
<dbReference type="EC" id="1.97.1.-" evidence="12"/>
<dbReference type="SUPFAM" id="SSF102114">
    <property type="entry name" value="Radical SAM enzymes"/>
    <property type="match status" value="1"/>
</dbReference>
<accession>A0ABS7AR33</accession>
<dbReference type="PROSITE" id="PS01087">
    <property type="entry name" value="RADICAL_ACTIVATING"/>
    <property type="match status" value="1"/>
</dbReference>
<dbReference type="RefSeq" id="WP_219780588.1">
    <property type="nucleotide sequence ID" value="NZ_JAHXPT010000011.1"/>
</dbReference>
<dbReference type="SFLD" id="SFLDG01066">
    <property type="entry name" value="organic_radical-activating_enz"/>
    <property type="match status" value="1"/>
</dbReference>
<comment type="cofactor">
    <cofactor evidence="1">
        <name>[4Fe-4S] cluster</name>
        <dbReference type="ChEBI" id="CHEBI:49883"/>
    </cofactor>
</comment>
<sequence length="169" mass="19405">MKKTIRLSGIAYESLVNGPGMRRVFFSQGCKHNCKGCFNPDTHDFNGGEEKDIDLLIQDVLDNPMIKGITFSGGDPFERAEEFSYMAKEFKKNNKNIWCYTGYTFEYIIENLELRNGWKELISNIDVLVDGKFEEDKKEDGLKFRGSSNQRIIDVKESLKCGYIVGFNL</sequence>
<comment type="function">
    <text evidence="2 12">Activation of anaerobic ribonucleoside-triphosphate reductase under anaerobic conditions by generation of an organic free radical, using S-adenosylmethionine and reduced flavodoxin as cosubstrates to produce 5'-deoxy-adenosine.</text>
</comment>
<evidence type="ECO:0000256" key="5">
    <source>
        <dbReference type="ARBA" id="ARBA00022485"/>
    </source>
</evidence>
<dbReference type="NCBIfam" id="TIGR02491">
    <property type="entry name" value="NrdG"/>
    <property type="match status" value="1"/>
</dbReference>
<keyword evidence="6" id="KW-0949">S-adenosyl-L-methionine</keyword>
<dbReference type="EMBL" id="JAHXPT010000011">
    <property type="protein sequence ID" value="MBW6411125.1"/>
    <property type="molecule type" value="Genomic_DNA"/>
</dbReference>
<dbReference type="InterPro" id="IPR058240">
    <property type="entry name" value="rSAM_sf"/>
</dbReference>
<keyword evidence="14" id="KW-1185">Reference proteome</keyword>
<protein>
    <recommendedName>
        <fullName evidence="4 12">Anaerobic ribonucleoside-triphosphate reductase-activating protein</fullName>
        <ecNumber evidence="12">1.97.1.-</ecNumber>
    </recommendedName>
</protein>
<dbReference type="InterPro" id="IPR013785">
    <property type="entry name" value="Aldolase_TIM"/>
</dbReference>
<comment type="similarity">
    <text evidence="3 12">Belongs to the organic radical-activating enzymes family.</text>
</comment>
<evidence type="ECO:0000256" key="10">
    <source>
        <dbReference type="ARBA" id="ARBA00023014"/>
    </source>
</evidence>
<dbReference type="InterPro" id="IPR012837">
    <property type="entry name" value="NrdG"/>
</dbReference>
<comment type="caution">
    <text evidence="13">The sequence shown here is derived from an EMBL/GenBank/DDBJ whole genome shotgun (WGS) entry which is preliminary data.</text>
</comment>
<evidence type="ECO:0000256" key="1">
    <source>
        <dbReference type="ARBA" id="ARBA00001966"/>
    </source>
</evidence>
<dbReference type="SFLD" id="SFLDS00029">
    <property type="entry name" value="Radical_SAM"/>
    <property type="match status" value="1"/>
</dbReference>
<evidence type="ECO:0000256" key="8">
    <source>
        <dbReference type="ARBA" id="ARBA00023002"/>
    </source>
</evidence>
<evidence type="ECO:0000256" key="3">
    <source>
        <dbReference type="ARBA" id="ARBA00009777"/>
    </source>
</evidence>
<dbReference type="Proteomes" id="UP001519921">
    <property type="component" value="Unassembled WGS sequence"/>
</dbReference>
<dbReference type="InterPro" id="IPR001989">
    <property type="entry name" value="Radical_activat_CS"/>
</dbReference>
<dbReference type="PANTHER" id="PTHR30352:SF2">
    <property type="entry name" value="ANAEROBIC RIBONUCLEOSIDE-TRIPHOSPHATE REDUCTASE-ACTIVATING PROTEIN"/>
    <property type="match status" value="1"/>
</dbReference>
<comment type="catalytic activity">
    <reaction evidence="11">
        <text>glycyl-[protein] + reduced [flavodoxin] + S-adenosyl-L-methionine = glycin-2-yl radical-[protein] + semiquinone [flavodoxin] + 5'-deoxyadenosine + L-methionine + H(+)</text>
        <dbReference type="Rhea" id="RHEA:61976"/>
        <dbReference type="Rhea" id="RHEA-COMP:10622"/>
        <dbReference type="Rhea" id="RHEA-COMP:14480"/>
        <dbReference type="Rhea" id="RHEA-COMP:15993"/>
        <dbReference type="Rhea" id="RHEA-COMP:15994"/>
        <dbReference type="ChEBI" id="CHEBI:15378"/>
        <dbReference type="ChEBI" id="CHEBI:17319"/>
        <dbReference type="ChEBI" id="CHEBI:29947"/>
        <dbReference type="ChEBI" id="CHEBI:32722"/>
        <dbReference type="ChEBI" id="CHEBI:57618"/>
        <dbReference type="ChEBI" id="CHEBI:57844"/>
        <dbReference type="ChEBI" id="CHEBI:59789"/>
        <dbReference type="ChEBI" id="CHEBI:140311"/>
    </reaction>
</comment>
<evidence type="ECO:0000256" key="7">
    <source>
        <dbReference type="ARBA" id="ARBA00022723"/>
    </source>
</evidence>
<dbReference type="Pfam" id="PF13353">
    <property type="entry name" value="Fer4_12"/>
    <property type="match status" value="1"/>
</dbReference>
<name>A0ABS7AR33_9CLOT</name>
<gene>
    <name evidence="13" type="primary">nrdG</name>
    <name evidence="13" type="ORF">KYD98_13585</name>
</gene>
<evidence type="ECO:0000256" key="9">
    <source>
        <dbReference type="ARBA" id="ARBA00023004"/>
    </source>
</evidence>
<dbReference type="InterPro" id="IPR034457">
    <property type="entry name" value="Organic_radical-activating"/>
</dbReference>
<dbReference type="PIRSF" id="PIRSF000368">
    <property type="entry name" value="NrdG"/>
    <property type="match status" value="1"/>
</dbReference>
<proteinExistence type="inferred from homology"/>
<reference evidence="13 14" key="1">
    <citation type="submission" date="2021-07" db="EMBL/GenBank/DDBJ databases">
        <title>Clostridium weizhouense sp. nov., an anaerobic bacterium isolated from activated sludge of Petroleum wastewater.</title>
        <authorList>
            <person name="Li Q."/>
        </authorList>
    </citation>
    <scope>NUCLEOTIDE SEQUENCE [LARGE SCALE GENOMIC DNA]</scope>
    <source>
        <strain evidence="13 14">YB-6</strain>
    </source>
</reference>
<evidence type="ECO:0000256" key="2">
    <source>
        <dbReference type="ARBA" id="ARBA00003852"/>
    </source>
</evidence>
<evidence type="ECO:0000256" key="4">
    <source>
        <dbReference type="ARBA" id="ARBA00014281"/>
    </source>
</evidence>
<dbReference type="InterPro" id="IPR007197">
    <property type="entry name" value="rSAM"/>
</dbReference>